<dbReference type="PANTHER" id="PTHR33977">
    <property type="entry name" value="ZINC ION BINDING PROTEIN"/>
    <property type="match status" value="1"/>
</dbReference>
<dbReference type="InParanoid" id="A0A168TBU7"/>
<organism evidence="1">
    <name type="scientific">Absidia glauca</name>
    <name type="common">Pin mould</name>
    <dbReference type="NCBI Taxonomy" id="4829"/>
    <lineage>
        <taxon>Eukaryota</taxon>
        <taxon>Fungi</taxon>
        <taxon>Fungi incertae sedis</taxon>
        <taxon>Mucoromycota</taxon>
        <taxon>Mucoromycotina</taxon>
        <taxon>Mucoromycetes</taxon>
        <taxon>Mucorales</taxon>
        <taxon>Cunninghamellaceae</taxon>
        <taxon>Absidia</taxon>
    </lineage>
</organism>
<gene>
    <name evidence="1" type="primary">ABSGL_15518.1 scaffold 17607</name>
</gene>
<proteinExistence type="predicted"/>
<dbReference type="STRING" id="4829.A0A168TBU7"/>
<accession>A0A168TBU7</accession>
<dbReference type="EMBL" id="LT555210">
    <property type="protein sequence ID" value="SAM09809.1"/>
    <property type="molecule type" value="Genomic_DNA"/>
</dbReference>
<protein>
    <recommendedName>
        <fullName evidence="3">MULE transposase domain-containing protein</fullName>
    </recommendedName>
</protein>
<dbReference type="OrthoDB" id="2288122at2759"/>
<reference evidence="1" key="1">
    <citation type="submission" date="2016-04" db="EMBL/GenBank/DDBJ databases">
        <authorList>
            <person name="Evans L.H."/>
            <person name="Alamgir A."/>
            <person name="Owens N."/>
            <person name="Weber N.D."/>
            <person name="Virtaneva K."/>
            <person name="Barbian K."/>
            <person name="Babar A."/>
            <person name="Rosenke K."/>
        </authorList>
    </citation>
    <scope>NUCLEOTIDE SEQUENCE [LARGE SCALE GENOMIC DNA]</scope>
    <source>
        <strain evidence="1">CBS 101.48</strain>
    </source>
</reference>
<dbReference type="AlphaFoldDB" id="A0A168TBU7"/>
<evidence type="ECO:0000313" key="2">
    <source>
        <dbReference type="Proteomes" id="UP000078561"/>
    </source>
</evidence>
<dbReference type="Proteomes" id="UP000078561">
    <property type="component" value="Unassembled WGS sequence"/>
</dbReference>
<keyword evidence="2" id="KW-1185">Reference proteome</keyword>
<evidence type="ECO:0000313" key="1">
    <source>
        <dbReference type="EMBL" id="SAM09809.1"/>
    </source>
</evidence>
<dbReference type="PANTHER" id="PTHR33977:SF1">
    <property type="entry name" value="ZINC ION BINDING PROTEIN"/>
    <property type="match status" value="1"/>
</dbReference>
<name>A0A168TBU7_ABSGL</name>
<sequence length="483" mass="55074">MLNNGSEVKFAFIKRITPSYAAERYLWFDNDVKTHGNFVLNKTHSSDKNSAAPYQVDNEKNWTSISALLCLNDDDMDTLESEIEEGRRFPKMMAVNYRAVQNLVLSRISRVSKKHSVGKTSVGRWMEYMANEKGCTTLFNLHPDGGPILVSCFSPWQKKAEEWCIDSTHKMCFSFVDQASCYFYTNVVVNPVTRRGVPVCFFKTNKEVIPVLTQWLNWIKNNTNDSVKRFMIDCSATEIAGPPIPILRNTQAHPGREKQYAHSLGLDTDPAAIRQVFGSDANVLLCHWHVKLAWDDKLSTTVKVPNATDATKLLRGSMRGAMTEMMYSTAEGDFNNLWAFFVDTFNDQSAFITYFANQWTPKKHLWVKAHDTQKYAVSCHQAAPIRAECDASFHTNNFIKSYHHVLKGKYLGKSRNLRVDRLVYILATQLTSDYRWDTVKVTYGAAPATLRRHEEETKKMVDRMDPGAARCMVSNLDASTFDL</sequence>
<evidence type="ECO:0008006" key="3">
    <source>
        <dbReference type="Google" id="ProtNLM"/>
    </source>
</evidence>